<evidence type="ECO:0000256" key="1">
    <source>
        <dbReference type="SAM" id="MobiDB-lite"/>
    </source>
</evidence>
<name>A0A699SWT2_TANCI</name>
<feature type="non-terminal residue" evidence="2">
    <location>
        <position position="45"/>
    </location>
</feature>
<feature type="region of interest" description="Disordered" evidence="1">
    <location>
        <begin position="26"/>
        <end position="45"/>
    </location>
</feature>
<dbReference type="EMBL" id="BKCJ011198544">
    <property type="protein sequence ID" value="GFD02512.1"/>
    <property type="molecule type" value="Genomic_DNA"/>
</dbReference>
<gene>
    <name evidence="2" type="ORF">Tci_874481</name>
</gene>
<evidence type="ECO:0000313" key="2">
    <source>
        <dbReference type="EMBL" id="GFD02512.1"/>
    </source>
</evidence>
<sequence>MFEIPPATLGQPTAWKGHYYGRDGESLGALNTDERHRIERQGQPT</sequence>
<comment type="caution">
    <text evidence="2">The sequence shown here is derived from an EMBL/GenBank/DDBJ whole genome shotgun (WGS) entry which is preliminary data.</text>
</comment>
<feature type="compositionally biased region" description="Basic and acidic residues" evidence="1">
    <location>
        <begin position="32"/>
        <end position="45"/>
    </location>
</feature>
<reference evidence="2" key="1">
    <citation type="journal article" date="2019" name="Sci. Rep.">
        <title>Draft genome of Tanacetum cinerariifolium, the natural source of mosquito coil.</title>
        <authorList>
            <person name="Yamashiro T."/>
            <person name="Shiraishi A."/>
            <person name="Satake H."/>
            <person name="Nakayama K."/>
        </authorList>
    </citation>
    <scope>NUCLEOTIDE SEQUENCE</scope>
</reference>
<protein>
    <submittedName>
        <fullName evidence="2">Uncharacterized protein</fullName>
    </submittedName>
</protein>
<accession>A0A699SWT2</accession>
<dbReference type="AlphaFoldDB" id="A0A699SWT2"/>
<proteinExistence type="predicted"/>
<organism evidence="2">
    <name type="scientific">Tanacetum cinerariifolium</name>
    <name type="common">Dalmatian daisy</name>
    <name type="synonym">Chrysanthemum cinerariifolium</name>
    <dbReference type="NCBI Taxonomy" id="118510"/>
    <lineage>
        <taxon>Eukaryota</taxon>
        <taxon>Viridiplantae</taxon>
        <taxon>Streptophyta</taxon>
        <taxon>Embryophyta</taxon>
        <taxon>Tracheophyta</taxon>
        <taxon>Spermatophyta</taxon>
        <taxon>Magnoliopsida</taxon>
        <taxon>eudicotyledons</taxon>
        <taxon>Gunneridae</taxon>
        <taxon>Pentapetalae</taxon>
        <taxon>asterids</taxon>
        <taxon>campanulids</taxon>
        <taxon>Asterales</taxon>
        <taxon>Asteraceae</taxon>
        <taxon>Asteroideae</taxon>
        <taxon>Anthemideae</taxon>
        <taxon>Anthemidinae</taxon>
        <taxon>Tanacetum</taxon>
    </lineage>
</organism>